<keyword evidence="2" id="KW-1185">Reference proteome</keyword>
<sequence>MFNILGVTKSDYKDLRGFQSLSLKVNRSKNFEIARVEIEMSLGRVVNFHCSLNLEKEILS</sequence>
<accession>A0A031LSD9</accession>
<dbReference type="AlphaFoldDB" id="A0A031LSD9"/>
<dbReference type="Proteomes" id="UP000024332">
    <property type="component" value="Unassembled WGS sequence"/>
</dbReference>
<evidence type="ECO:0000313" key="1">
    <source>
        <dbReference type="EMBL" id="EZQ10053.1"/>
    </source>
</evidence>
<comment type="caution">
    <text evidence="1">The sequence shown here is derived from an EMBL/GenBank/DDBJ whole genome shotgun (WGS) entry which is preliminary data.</text>
</comment>
<organism evidence="1 2">
    <name type="scientific">Candidatus Acidianus copahuensis</name>
    <dbReference type="NCBI Taxonomy" id="1160895"/>
    <lineage>
        <taxon>Archaea</taxon>
        <taxon>Thermoproteota</taxon>
        <taxon>Thermoprotei</taxon>
        <taxon>Sulfolobales</taxon>
        <taxon>Sulfolobaceae</taxon>
        <taxon>Acidianus</taxon>
    </lineage>
</organism>
<gene>
    <name evidence="1" type="ORF">CM19_04645</name>
</gene>
<proteinExistence type="predicted"/>
<dbReference type="EMBL" id="JFZT01000035">
    <property type="protein sequence ID" value="EZQ10053.1"/>
    <property type="molecule type" value="Genomic_DNA"/>
</dbReference>
<name>A0A031LSD9_9CREN</name>
<evidence type="ECO:0000313" key="2">
    <source>
        <dbReference type="Proteomes" id="UP000024332"/>
    </source>
</evidence>
<reference evidence="1 2" key="1">
    <citation type="submission" date="2014-03" db="EMBL/GenBank/DDBJ databases">
        <title>Draft genome sequence of the novel thermoacidophilic archaea Acidianus copahuensis ALE1 strain, isolated from Copahue volcanic area in Neuquen Argentina.</title>
        <authorList>
            <person name="Urbieta M.S."/>
            <person name="Rascovan N."/>
            <person name="Castro C."/>
            <person name="Revale S."/>
            <person name="Giaveno M.A."/>
            <person name="Vazquez M.P."/>
            <person name="Donati E.R."/>
        </authorList>
    </citation>
    <scope>NUCLEOTIDE SEQUENCE [LARGE SCALE GENOMIC DNA]</scope>
    <source>
        <strain evidence="1 2">ALE1</strain>
    </source>
</reference>
<protein>
    <submittedName>
        <fullName evidence="1">Uncharacterized protein</fullName>
    </submittedName>
</protein>